<keyword evidence="3" id="KW-1185">Reference proteome</keyword>
<name>A0A944D7T7_DENI1</name>
<organism evidence="2 3">
    <name type="scientific">Denitromonas iodatirespirans</name>
    <dbReference type="NCBI Taxonomy" id="2795389"/>
    <lineage>
        <taxon>Bacteria</taxon>
        <taxon>Pseudomonadati</taxon>
        <taxon>Pseudomonadota</taxon>
        <taxon>Betaproteobacteria</taxon>
        <taxon>Rhodocyclales</taxon>
        <taxon>Zoogloeaceae</taxon>
        <taxon>Denitromonas</taxon>
    </lineage>
</organism>
<accession>A0A944D7T7</accession>
<evidence type="ECO:0000313" key="2">
    <source>
        <dbReference type="EMBL" id="MBT0960106.1"/>
    </source>
</evidence>
<evidence type="ECO:0000313" key="3">
    <source>
        <dbReference type="Proteomes" id="UP000694660"/>
    </source>
</evidence>
<sequence length="310" mass="33918">MKILGPDLLVFGVDHVPACCEFLIEYGLTPVGVTDQGGRFEAMDGTGVLILSSDDPSLPPALSSGNTIRETIYGVQDAQTLEAVGRELSKDREVRRAADGSLHCTDDLGFAIAFQVTVRKPYAAAATLTNAPGSPPQRGPNQVAVDPDAQIRPRTLSHVVFFVPDAARMEAFYHRLGFRVTDRFTGTGAFMRPEGNADHHALFFIQTPPFMQGCEHFAFHLGGPSDVIQAGSRLVAKGYQSYWGPGRHIFGSNWFWYFNSPMGVHVEYDADMDLHDDAWTPREATIGADASQLFLMQHREKWSPGGPPPA</sequence>
<dbReference type="RefSeq" id="WP_214359858.1">
    <property type="nucleotide sequence ID" value="NZ_JAEKFT010000002.1"/>
</dbReference>
<comment type="caution">
    <text evidence="2">The sequence shown here is derived from an EMBL/GenBank/DDBJ whole genome shotgun (WGS) entry which is preliminary data.</text>
</comment>
<feature type="domain" description="VOC" evidence="1">
    <location>
        <begin position="155"/>
        <end position="271"/>
    </location>
</feature>
<dbReference type="InterPro" id="IPR004360">
    <property type="entry name" value="Glyas_Fos-R_dOase_dom"/>
</dbReference>
<reference evidence="3" key="1">
    <citation type="journal article" date="2022" name="ISME J.">
        <title>Genetic and phylogenetic analysis of dissimilatory iodate-reducing bacteria identifies potential niches across the world's oceans.</title>
        <authorList>
            <person name="Reyes-Umana V."/>
            <person name="Henning Z."/>
            <person name="Lee K."/>
            <person name="Barnum T.P."/>
            <person name="Coates J.D."/>
        </authorList>
    </citation>
    <scope>NUCLEOTIDE SEQUENCE [LARGE SCALE GENOMIC DNA]</scope>
    <source>
        <strain evidence="3">IR12</strain>
    </source>
</reference>
<proteinExistence type="predicted"/>
<dbReference type="Gene3D" id="3.10.180.10">
    <property type="entry name" value="2,3-Dihydroxybiphenyl 1,2-Dioxygenase, domain 1"/>
    <property type="match status" value="1"/>
</dbReference>
<gene>
    <name evidence="2" type="ORF">I8J34_02865</name>
</gene>
<evidence type="ECO:0000259" key="1">
    <source>
        <dbReference type="PROSITE" id="PS51819"/>
    </source>
</evidence>
<dbReference type="Pfam" id="PF00903">
    <property type="entry name" value="Glyoxalase"/>
    <property type="match status" value="1"/>
</dbReference>
<dbReference type="AlphaFoldDB" id="A0A944D7T7"/>
<dbReference type="InterPro" id="IPR029068">
    <property type="entry name" value="Glyas_Bleomycin-R_OHBP_Dase"/>
</dbReference>
<dbReference type="SUPFAM" id="SSF54593">
    <property type="entry name" value="Glyoxalase/Bleomycin resistance protein/Dihydroxybiphenyl dioxygenase"/>
    <property type="match status" value="1"/>
</dbReference>
<dbReference type="InterPro" id="IPR037523">
    <property type="entry name" value="VOC_core"/>
</dbReference>
<dbReference type="PROSITE" id="PS51819">
    <property type="entry name" value="VOC"/>
    <property type="match status" value="1"/>
</dbReference>
<protein>
    <submittedName>
        <fullName evidence="2">VOC family protein</fullName>
    </submittedName>
</protein>
<dbReference type="EMBL" id="JAEKFT010000002">
    <property type="protein sequence ID" value="MBT0960106.1"/>
    <property type="molecule type" value="Genomic_DNA"/>
</dbReference>
<dbReference type="Proteomes" id="UP000694660">
    <property type="component" value="Unassembled WGS sequence"/>
</dbReference>